<dbReference type="InterPro" id="IPR002893">
    <property type="entry name" value="Znf_MYND"/>
</dbReference>
<feature type="signal peptide" evidence="5">
    <location>
        <begin position="1"/>
        <end position="20"/>
    </location>
</feature>
<dbReference type="AlphaFoldDB" id="A0A2P4QYK7"/>
<reference evidence="7 8" key="1">
    <citation type="journal article" date="2013" name="Proc. Natl. Acad. Sci. U.S.A.">
        <title>Genome of an arbuscular mycorrhizal fungus provides insight into the oldest plant symbiosis.</title>
        <authorList>
            <person name="Tisserant E."/>
            <person name="Malbreil M."/>
            <person name="Kuo A."/>
            <person name="Kohler A."/>
            <person name="Symeonidi A."/>
            <person name="Balestrini R."/>
            <person name="Charron P."/>
            <person name="Duensing N."/>
            <person name="Frei Dit Frey N."/>
            <person name="Gianinazzi-Pearson V."/>
            <person name="Gilbert L.B."/>
            <person name="Handa Y."/>
            <person name="Herr J.R."/>
            <person name="Hijri M."/>
            <person name="Koul R."/>
            <person name="Kawaguchi M."/>
            <person name="Krajinski F."/>
            <person name="Lammers P.J."/>
            <person name="Masclaux F.G."/>
            <person name="Murat C."/>
            <person name="Morin E."/>
            <person name="Ndikumana S."/>
            <person name="Pagni M."/>
            <person name="Petitpierre D."/>
            <person name="Requena N."/>
            <person name="Rosikiewicz P."/>
            <person name="Riley R."/>
            <person name="Saito K."/>
            <person name="San Clemente H."/>
            <person name="Shapiro H."/>
            <person name="van Tuinen D."/>
            <person name="Becard G."/>
            <person name="Bonfante P."/>
            <person name="Paszkowski U."/>
            <person name="Shachar-Hill Y.Y."/>
            <person name="Tuskan G.A."/>
            <person name="Young P.W."/>
            <person name="Sanders I.R."/>
            <person name="Henrissat B."/>
            <person name="Rensing S.A."/>
            <person name="Grigoriev I.V."/>
            <person name="Corradi N."/>
            <person name="Roux C."/>
            <person name="Martin F."/>
        </authorList>
    </citation>
    <scope>NUCLEOTIDE SEQUENCE [LARGE SCALE GENOMIC DNA]</scope>
    <source>
        <strain evidence="7 8">DAOM 197198</strain>
    </source>
</reference>
<keyword evidence="8" id="KW-1185">Reference proteome</keyword>
<evidence type="ECO:0000313" key="8">
    <source>
        <dbReference type="Proteomes" id="UP000018888"/>
    </source>
</evidence>
<dbReference type="Pfam" id="PF01753">
    <property type="entry name" value="zf-MYND"/>
    <property type="match status" value="1"/>
</dbReference>
<evidence type="ECO:0000259" key="6">
    <source>
        <dbReference type="PROSITE" id="PS50865"/>
    </source>
</evidence>
<evidence type="ECO:0000256" key="5">
    <source>
        <dbReference type="SAM" id="SignalP"/>
    </source>
</evidence>
<accession>A0A2P4QYK7</accession>
<reference evidence="7 8" key="2">
    <citation type="journal article" date="2018" name="New Phytol.">
        <title>High intraspecific genome diversity in the model arbuscular mycorrhizal symbiont Rhizophagus irregularis.</title>
        <authorList>
            <person name="Chen E.C.H."/>
            <person name="Morin E."/>
            <person name="Beaudet D."/>
            <person name="Noel J."/>
            <person name="Yildirir G."/>
            <person name="Ndikumana S."/>
            <person name="Charron P."/>
            <person name="St-Onge C."/>
            <person name="Giorgi J."/>
            <person name="Kruger M."/>
            <person name="Marton T."/>
            <person name="Ropars J."/>
            <person name="Grigoriev I.V."/>
            <person name="Hainaut M."/>
            <person name="Henrissat B."/>
            <person name="Roux C."/>
            <person name="Martin F."/>
            <person name="Corradi N."/>
        </authorList>
    </citation>
    <scope>NUCLEOTIDE SEQUENCE [LARGE SCALE GENOMIC DNA]</scope>
    <source>
        <strain evidence="7 8">DAOM 197198</strain>
    </source>
</reference>
<keyword evidence="1" id="KW-0479">Metal-binding</keyword>
<feature type="chain" id="PRO_5015126981" description="MYND-type domain-containing protein" evidence="5">
    <location>
        <begin position="21"/>
        <end position="629"/>
    </location>
</feature>
<evidence type="ECO:0000256" key="2">
    <source>
        <dbReference type="ARBA" id="ARBA00022771"/>
    </source>
</evidence>
<evidence type="ECO:0000313" key="7">
    <source>
        <dbReference type="EMBL" id="POG82741.1"/>
    </source>
</evidence>
<dbReference type="SMR" id="A0A2P4QYK7"/>
<evidence type="ECO:0000256" key="1">
    <source>
        <dbReference type="ARBA" id="ARBA00022723"/>
    </source>
</evidence>
<dbReference type="PROSITE" id="PS01360">
    <property type="entry name" value="ZF_MYND_1"/>
    <property type="match status" value="1"/>
</dbReference>
<keyword evidence="2 4" id="KW-0863">Zinc-finger</keyword>
<dbReference type="EMBL" id="AUPC02000003">
    <property type="protein sequence ID" value="POG82741.1"/>
    <property type="molecule type" value="Genomic_DNA"/>
</dbReference>
<keyword evidence="5" id="KW-0732">Signal</keyword>
<dbReference type="Proteomes" id="UP000018888">
    <property type="component" value="Unassembled WGS sequence"/>
</dbReference>
<feature type="domain" description="MYND-type" evidence="6">
    <location>
        <begin position="32"/>
        <end position="68"/>
    </location>
</feature>
<protein>
    <recommendedName>
        <fullName evidence="6">MYND-type domain-containing protein</fullName>
    </recommendedName>
</protein>
<organism evidence="7 8">
    <name type="scientific">Rhizophagus irregularis (strain DAOM 181602 / DAOM 197198 / MUCL 43194)</name>
    <name type="common">Arbuscular mycorrhizal fungus</name>
    <name type="synonym">Glomus intraradices</name>
    <dbReference type="NCBI Taxonomy" id="747089"/>
    <lineage>
        <taxon>Eukaryota</taxon>
        <taxon>Fungi</taxon>
        <taxon>Fungi incertae sedis</taxon>
        <taxon>Mucoromycota</taxon>
        <taxon>Glomeromycotina</taxon>
        <taxon>Glomeromycetes</taxon>
        <taxon>Glomerales</taxon>
        <taxon>Glomeraceae</taxon>
        <taxon>Rhizophagus</taxon>
    </lineage>
</organism>
<keyword evidence="3" id="KW-0862">Zinc</keyword>
<dbReference type="Gene3D" id="6.10.140.2220">
    <property type="match status" value="1"/>
</dbReference>
<evidence type="ECO:0000256" key="4">
    <source>
        <dbReference type="PROSITE-ProRule" id="PRU00134"/>
    </source>
</evidence>
<proteinExistence type="predicted"/>
<dbReference type="GO" id="GO:0008270">
    <property type="term" value="F:zinc ion binding"/>
    <property type="evidence" value="ECO:0007669"/>
    <property type="project" value="UniProtKB-KW"/>
</dbReference>
<comment type="caution">
    <text evidence="7">The sequence shown here is derived from an EMBL/GenBank/DDBJ whole genome shotgun (WGS) entry which is preliminary data.</text>
</comment>
<dbReference type="SUPFAM" id="SSF144232">
    <property type="entry name" value="HIT/MYND zinc finger-like"/>
    <property type="match status" value="1"/>
</dbReference>
<sequence>MMFILFSLFFLFFFIYYFKSGKLNKVPVKNICNVCLKPSKNKCTNCNQIYYCSKKCQKKDWKEHRKVCGTVGTELIIPTSSSSSEMREFISDLISDDVVENFNVPDFEQEYAIKYPHEKMHIQFLNSAQSSIEYLQLIGRFIDHDPDEPDPKYIMNRWNEFSEVLINFLTTPRKIGDIFTGKMKSQYLGGKDVAAQSFSSMSKLSLTYDQGKVHIAVGFVDLDLLLQAEITQNMNFIEQPNKFIGYEGSVYAVAKTNVIKEMMVKKVPIRSIIEVWFSSVWTMETLKYFEKAVKSVLQFGDAPNDGPPNPTKKELHPKVRSLISHWNKSIRSPKSHQEAHKLWTKTFISEDNVFFIVANLVEPRDRVQVARHILTGEFPLMDDQPPKNLIASITMFNCNNGILPHSSNEFMLQMMPMDTILSKNQRKEISFLNAIYNFLENAIIKVCNWLSPLEGQAGKIEIYLHFQPVTNDNSALLVSIRQLDPWIMSWSNICDYFYVHDFHKMLRACSGNDTIHIMTSIDWFKEVFGAHIMEYDGRVRHGMLIDAQKKISMAEKVVDPSGYFQYTNVISHPYNIGDISAMMMVKENWQNYFFKDQDLNIGDFSFIPYAHTHKTHTLLNICYTYNKKD</sequence>
<dbReference type="VEuPathDB" id="FungiDB:RhiirFUN_008097"/>
<gene>
    <name evidence="7" type="ORF">GLOIN_2v1834130</name>
</gene>
<name>A0A2P4QYK7_RHIID</name>
<evidence type="ECO:0000256" key="3">
    <source>
        <dbReference type="ARBA" id="ARBA00022833"/>
    </source>
</evidence>
<dbReference type="PROSITE" id="PS50865">
    <property type="entry name" value="ZF_MYND_2"/>
    <property type="match status" value="1"/>
</dbReference>